<keyword evidence="1" id="KW-1133">Transmembrane helix</keyword>
<keyword evidence="1" id="KW-0812">Transmembrane</keyword>
<evidence type="ECO:0000313" key="2">
    <source>
        <dbReference type="EMBL" id="ALH07012.1"/>
    </source>
</evidence>
<protein>
    <submittedName>
        <fullName evidence="2">Putative secreted protein</fullName>
    </submittedName>
</protein>
<keyword evidence="1" id="KW-0472">Membrane</keyword>
<name>A0A0N9P714_9VIRU</name>
<sequence length="106" mass="11861">MRTGTAAVIVLSVFVVFLWLVLRTRPNKEARFAGSSFTGPSTFELPHSAVSVKTEKECLLTCKANPLSNAYTFDSKTKMCQPLFVRKNFTLREDDGKNSMVFDCIC</sequence>
<accession>A0A0N9P714</accession>
<feature type="transmembrane region" description="Helical" evidence="1">
    <location>
        <begin position="6"/>
        <end position="22"/>
    </location>
</feature>
<gene>
    <name evidence="2" type="ORF">PMV_314</name>
</gene>
<reference evidence="2" key="1">
    <citation type="journal article" date="2015" name="Genome Announc.">
        <title>Complete Genome Sequence of a New Member of the Marseilleviridae Recovered from the Brackish Submarine Spring in the Cassis Port-Miou Calanque, France.</title>
        <authorList>
            <person name="Doutre G."/>
            <person name="Arfib B."/>
            <person name="Rochette P."/>
            <person name="Claverie J.M."/>
            <person name="Bonin P."/>
            <person name="Abergel C."/>
        </authorList>
    </citation>
    <scope>NUCLEOTIDE SEQUENCE [LARGE SCALE GENOMIC DNA]</scope>
    <source>
        <strain evidence="2">1</strain>
    </source>
</reference>
<organism evidence="2 3">
    <name type="scientific">Port-miou virus</name>
    <dbReference type="NCBI Taxonomy" id="1733873"/>
    <lineage>
        <taxon>Viruses</taxon>
        <taxon>Varidnaviria</taxon>
        <taxon>Bamfordvirae</taxon>
        <taxon>Nucleocytoviricota</taxon>
        <taxon>Megaviricetes</taxon>
        <taxon>Pimascovirales</taxon>
        <taxon>Pimascovirales incertae sedis</taxon>
        <taxon>Marseilleviridae</taxon>
        <taxon>Losannavirus</taxon>
        <taxon>Losannavirus lausannense</taxon>
        <taxon>Lausannevirus</taxon>
    </lineage>
</organism>
<proteinExistence type="predicted"/>
<evidence type="ECO:0000313" key="3">
    <source>
        <dbReference type="Proteomes" id="UP000319438"/>
    </source>
</evidence>
<dbReference type="EMBL" id="KT428292">
    <property type="protein sequence ID" value="ALH07012.1"/>
    <property type="molecule type" value="Genomic_DNA"/>
</dbReference>
<evidence type="ECO:0000256" key="1">
    <source>
        <dbReference type="SAM" id="Phobius"/>
    </source>
</evidence>
<dbReference type="Proteomes" id="UP000319438">
    <property type="component" value="Segment"/>
</dbReference>